<keyword evidence="2" id="KW-1185">Reference proteome</keyword>
<dbReference type="EMBL" id="CM047947">
    <property type="protein sequence ID" value="KAI9896845.1"/>
    <property type="molecule type" value="Genomic_DNA"/>
</dbReference>
<proteinExistence type="predicted"/>
<evidence type="ECO:0000313" key="1">
    <source>
        <dbReference type="EMBL" id="KAI9896845.1"/>
    </source>
</evidence>
<protein>
    <submittedName>
        <fullName evidence="1">Uncharacterized protein</fullName>
    </submittedName>
</protein>
<evidence type="ECO:0000313" key="2">
    <source>
        <dbReference type="Proteomes" id="UP001163324"/>
    </source>
</evidence>
<dbReference type="Proteomes" id="UP001163324">
    <property type="component" value="Chromosome 8"/>
</dbReference>
<reference evidence="1" key="1">
    <citation type="submission" date="2022-10" db="EMBL/GenBank/DDBJ databases">
        <title>Complete Genome of Trichothecium roseum strain YXFP-22015, a Plant Pathogen Isolated from Citrus.</title>
        <authorList>
            <person name="Wang Y."/>
            <person name="Zhu L."/>
        </authorList>
    </citation>
    <scope>NUCLEOTIDE SEQUENCE</scope>
    <source>
        <strain evidence="1">YXFP-22015</strain>
    </source>
</reference>
<sequence>MKYAYAAIFAAALARAQSLEDVPKCAIPCLDEAVKSETDCSVDDYACICPQFDAVQGAATGCVLDACGADVALNEVLPAVSALCENVGSPSDVPTTTEEPTQAPTEEPTEAPTEEPTEEPTEPAPTEPAPTEEPTEPAPEPTVAPTTAPAPPAPTNGTNTNPPEPVPTAGAAAFAPLGGLALAGLLGLAL</sequence>
<gene>
    <name evidence="1" type="ORF">N3K66_007867</name>
</gene>
<comment type="caution">
    <text evidence="1">The sequence shown here is derived from an EMBL/GenBank/DDBJ whole genome shotgun (WGS) entry which is preliminary data.</text>
</comment>
<name>A0ACC0US04_9HYPO</name>
<accession>A0ACC0US04</accession>
<organism evidence="1 2">
    <name type="scientific">Trichothecium roseum</name>
    <dbReference type="NCBI Taxonomy" id="47278"/>
    <lineage>
        <taxon>Eukaryota</taxon>
        <taxon>Fungi</taxon>
        <taxon>Dikarya</taxon>
        <taxon>Ascomycota</taxon>
        <taxon>Pezizomycotina</taxon>
        <taxon>Sordariomycetes</taxon>
        <taxon>Hypocreomycetidae</taxon>
        <taxon>Hypocreales</taxon>
        <taxon>Hypocreales incertae sedis</taxon>
        <taxon>Trichothecium</taxon>
    </lineage>
</organism>